<keyword evidence="1" id="KW-0472">Membrane</keyword>
<keyword evidence="1" id="KW-0812">Transmembrane</keyword>
<dbReference type="AlphaFoldDB" id="A0A2T0T1H8"/>
<evidence type="ECO:0000313" key="3">
    <source>
        <dbReference type="Proteomes" id="UP000239494"/>
    </source>
</evidence>
<evidence type="ECO:0000313" key="2">
    <source>
        <dbReference type="EMBL" id="PRY39530.1"/>
    </source>
</evidence>
<sequence length="322" mass="34200">MTWIVWRLQRPLFITLAAGIVLAVGGALLLRAVMTADIAAAGLADCVREGLQRGVGGACGSRQVMEFQNAWGNRMWVAQVLVLGLPVLVGVFVGAPLFAREYEQGTHALAFTQSVSRTRWMVTKFLVTVLPALTAVVVIQLAVAHWVAAAGELGPQQSGPFTAISFGVAGVSPAAYALCAYTLGMFVGAVSKRTLVGMSLALGAFVVIRFVVDGFRESLGTTTRVTFDDPFERVDKSAGLTVDGGWLTADGKEVTDTSRYDFSDCATKDSTTCYHEKGLVKSFYDIIPADAVGALHLAEASIFVALSAVFVAGTVWAVRRQV</sequence>
<protein>
    <submittedName>
        <fullName evidence="2">ABC-2 family transporter</fullName>
    </submittedName>
</protein>
<dbReference type="EMBL" id="PVTF01000007">
    <property type="protein sequence ID" value="PRY39530.1"/>
    <property type="molecule type" value="Genomic_DNA"/>
</dbReference>
<feature type="transmembrane region" description="Helical" evidence="1">
    <location>
        <begin position="76"/>
        <end position="99"/>
    </location>
</feature>
<feature type="transmembrane region" description="Helical" evidence="1">
    <location>
        <begin position="300"/>
        <end position="318"/>
    </location>
</feature>
<name>A0A2T0T1H8_9PSEU</name>
<feature type="transmembrane region" description="Helical" evidence="1">
    <location>
        <begin position="163"/>
        <end position="183"/>
    </location>
</feature>
<dbReference type="RefSeq" id="WP_106189474.1">
    <property type="nucleotide sequence ID" value="NZ_PVTF01000007.1"/>
</dbReference>
<organism evidence="2 3">
    <name type="scientific">Umezawaea tangerina</name>
    <dbReference type="NCBI Taxonomy" id="84725"/>
    <lineage>
        <taxon>Bacteria</taxon>
        <taxon>Bacillati</taxon>
        <taxon>Actinomycetota</taxon>
        <taxon>Actinomycetes</taxon>
        <taxon>Pseudonocardiales</taxon>
        <taxon>Pseudonocardiaceae</taxon>
        <taxon>Umezawaea</taxon>
    </lineage>
</organism>
<dbReference type="Pfam" id="PF12679">
    <property type="entry name" value="ABC2_membrane_2"/>
    <property type="match status" value="1"/>
</dbReference>
<keyword evidence="3" id="KW-1185">Reference proteome</keyword>
<dbReference type="OrthoDB" id="3579673at2"/>
<proteinExistence type="predicted"/>
<feature type="transmembrane region" description="Helical" evidence="1">
    <location>
        <begin position="195"/>
        <end position="212"/>
    </location>
</feature>
<accession>A0A2T0T1H8</accession>
<feature type="transmembrane region" description="Helical" evidence="1">
    <location>
        <begin position="120"/>
        <end position="143"/>
    </location>
</feature>
<keyword evidence="1" id="KW-1133">Transmembrane helix</keyword>
<comment type="caution">
    <text evidence="2">The sequence shown here is derived from an EMBL/GenBank/DDBJ whole genome shotgun (WGS) entry which is preliminary data.</text>
</comment>
<gene>
    <name evidence="2" type="ORF">CLV43_107113</name>
</gene>
<dbReference type="GO" id="GO:0140359">
    <property type="term" value="F:ABC-type transporter activity"/>
    <property type="evidence" value="ECO:0007669"/>
    <property type="project" value="InterPro"/>
</dbReference>
<dbReference type="GO" id="GO:0005886">
    <property type="term" value="C:plasma membrane"/>
    <property type="evidence" value="ECO:0007669"/>
    <property type="project" value="UniProtKB-SubCell"/>
</dbReference>
<evidence type="ECO:0000256" key="1">
    <source>
        <dbReference type="SAM" id="Phobius"/>
    </source>
</evidence>
<feature type="transmembrane region" description="Helical" evidence="1">
    <location>
        <begin position="12"/>
        <end position="34"/>
    </location>
</feature>
<dbReference type="Proteomes" id="UP000239494">
    <property type="component" value="Unassembled WGS sequence"/>
</dbReference>
<reference evidence="2 3" key="1">
    <citation type="submission" date="2018-03" db="EMBL/GenBank/DDBJ databases">
        <title>Genomic Encyclopedia of Archaeal and Bacterial Type Strains, Phase II (KMG-II): from individual species to whole genera.</title>
        <authorList>
            <person name="Goeker M."/>
        </authorList>
    </citation>
    <scope>NUCLEOTIDE SEQUENCE [LARGE SCALE GENOMIC DNA]</scope>
    <source>
        <strain evidence="2 3">DSM 44720</strain>
    </source>
</reference>